<dbReference type="Gene3D" id="1.20.1640.10">
    <property type="entry name" value="Multidrug efflux transporter AcrB transmembrane domain"/>
    <property type="match status" value="2"/>
</dbReference>
<organism evidence="2 3">
    <name type="scientific">Inmirania thermothiophila</name>
    <dbReference type="NCBI Taxonomy" id="1750597"/>
    <lineage>
        <taxon>Bacteria</taxon>
        <taxon>Pseudomonadati</taxon>
        <taxon>Pseudomonadota</taxon>
        <taxon>Gammaproteobacteria</taxon>
        <taxon>Chromatiales</taxon>
        <taxon>Ectothiorhodospiraceae</taxon>
        <taxon>Inmirania</taxon>
    </lineage>
</organism>
<dbReference type="SUPFAM" id="SSF82693">
    <property type="entry name" value="Multidrug efflux transporter AcrB pore domain, PN1, PN2, PC1 and PC2 subdomains"/>
    <property type="match status" value="3"/>
</dbReference>
<dbReference type="Pfam" id="PF00873">
    <property type="entry name" value="ACR_tran"/>
    <property type="match status" value="1"/>
</dbReference>
<accession>A0A3N1XT28</accession>
<keyword evidence="1" id="KW-1133">Transmembrane helix</keyword>
<feature type="transmembrane region" description="Helical" evidence="1">
    <location>
        <begin position="487"/>
        <end position="510"/>
    </location>
</feature>
<feature type="transmembrane region" description="Helical" evidence="1">
    <location>
        <begin position="20"/>
        <end position="38"/>
    </location>
</feature>
<dbReference type="InterPro" id="IPR001036">
    <property type="entry name" value="Acrflvin-R"/>
</dbReference>
<dbReference type="Gene3D" id="3.30.70.1430">
    <property type="entry name" value="Multidrug efflux transporter AcrB pore domain"/>
    <property type="match status" value="2"/>
</dbReference>
<dbReference type="Gene3D" id="3.30.70.1320">
    <property type="entry name" value="Multidrug efflux transporter AcrB pore domain like"/>
    <property type="match status" value="1"/>
</dbReference>
<feature type="transmembrane region" description="Helical" evidence="1">
    <location>
        <begin position="561"/>
        <end position="584"/>
    </location>
</feature>
<feature type="transmembrane region" description="Helical" evidence="1">
    <location>
        <begin position="947"/>
        <end position="967"/>
    </location>
</feature>
<feature type="transmembrane region" description="Helical" evidence="1">
    <location>
        <begin position="973"/>
        <end position="997"/>
    </location>
</feature>
<sequence length="1077" mass="116669">MSTRLGISGAIARRFQDSEITPLLALVGLLMGLFAVLVTPREEEPQIDVTFANVFIPFPGASAREVEHLVTTPAEQVMSEIAGVKHVYSVSRPGMAILTVRFKVGEAREKAIVRLYNAVFSHEDWLPQGVGVGRPIIKPKGIDDVPIVAGTLWSEDPRIGAHELARIAHAIEAELKRVPGTRDIYTIGAPDRVVHVLLDPQRMAGYGIALSDLRAALALANTSAEAGGLVRDNAEVAVQAGLFLSQPEEVGELVVGVHEGRPVYLRDVAEIRYGPDQPERYVRFGTGAAAAQRGLAPGREYPAVTIAVAKKPGTNAVDIAERLIERFEQLKGTFVPEGVHATVTRNYGATAEDKAMTLIKKLVFATVTVVLLVLFTLGWREALVVGTAVVVTLAVTLFASWAWGFTLNRVSLFALIFSIGILVDDAIVVVENIHRHVAMGEGSLLEAIPRAVDEVGGPTILATLTVVAALLPMAFVTGLMGPYMSPIPINASTGMLISLAVAFVVTPWLMHEVLRRRQRRAGAAGGAGHAGEAVPPRLQRLFARLMGPFLRGREGRWARRALSAAVVVLIAAAAALPATGHVILKMLPFDNKSEFQVVLDMPEGTPVERTAAVLGEMARYLATVPEVTDYQIYAGTAAPINFNGLVRQYYLRQAPHLGDIQVNLVDKHRRSRKSHEIARAVRPRLVEIARRHGGAVKVVEVPPGPPVLSPLVAEVYGLDYEGQIEVARRLREVFEQTPDVVDVDDSTEAPAPKLVLRVDRQKAALLGLAQADVVAAVRAALGGEDAAYLHDETAKYPIPVRMELPVKDKADLQGVLAMRLRARGGALVPLSEVVEVAEVRREQPIYHKDLLPVVYVVGDVAGAIDSPLYGMFRMVLRLAREGLGGFRELPQFFVGQPDDPYRYSVKWDGEWQVTYETFRDMGIAYSVGLVLIYLLVVGQFRSYLVPLVIMAPIPLTIVGVMPGHALLGREFTATSMIGMIALAGIIVRNSILLVDFVNDEAARGVPFDEAVIRAAAVRARPIALTALAAMLGAFFILDDPIFSGLAVSLIFGIFVSTVLTLVVIPVLYYAVRHRRMG</sequence>
<dbReference type="Gene3D" id="3.30.2090.10">
    <property type="entry name" value="Multidrug efflux transporter AcrB TolC docking domain, DN and DC subdomains"/>
    <property type="match status" value="2"/>
</dbReference>
<dbReference type="AlphaFoldDB" id="A0A3N1XT28"/>
<dbReference type="EMBL" id="RJVI01000003">
    <property type="protein sequence ID" value="ROR29814.1"/>
    <property type="molecule type" value="Genomic_DNA"/>
</dbReference>
<keyword evidence="1" id="KW-0472">Membrane</keyword>
<dbReference type="GO" id="GO:0005886">
    <property type="term" value="C:plasma membrane"/>
    <property type="evidence" value="ECO:0007669"/>
    <property type="project" value="TreeGrafter"/>
</dbReference>
<dbReference type="Proteomes" id="UP000276634">
    <property type="component" value="Unassembled WGS sequence"/>
</dbReference>
<feature type="transmembrane region" description="Helical" evidence="1">
    <location>
        <begin position="1049"/>
        <end position="1071"/>
    </location>
</feature>
<dbReference type="OrthoDB" id="9758297at2"/>
<dbReference type="PRINTS" id="PR00702">
    <property type="entry name" value="ACRIFLAVINRP"/>
</dbReference>
<dbReference type="PANTHER" id="PTHR32063:SF16">
    <property type="entry name" value="CATION EFFLUX SYSTEM (ACRB_ACRD_ACRF FAMILY)"/>
    <property type="match status" value="1"/>
</dbReference>
<dbReference type="PANTHER" id="PTHR32063">
    <property type="match status" value="1"/>
</dbReference>
<proteinExistence type="predicted"/>
<protein>
    <submittedName>
        <fullName evidence="2">Multidrug efflux pump subunit AcrB</fullName>
    </submittedName>
</protein>
<dbReference type="SUPFAM" id="SSF82714">
    <property type="entry name" value="Multidrug efflux transporter AcrB TolC docking domain, DN and DC subdomains"/>
    <property type="match status" value="2"/>
</dbReference>
<feature type="transmembrane region" description="Helical" evidence="1">
    <location>
        <begin position="1017"/>
        <end position="1037"/>
    </location>
</feature>
<dbReference type="SUPFAM" id="SSF82866">
    <property type="entry name" value="Multidrug efflux transporter AcrB transmembrane domain"/>
    <property type="match status" value="2"/>
</dbReference>
<feature type="transmembrane region" description="Helical" evidence="1">
    <location>
        <begin position="922"/>
        <end position="940"/>
    </location>
</feature>
<keyword evidence="1" id="KW-0812">Transmembrane</keyword>
<dbReference type="Gene3D" id="3.30.70.1440">
    <property type="entry name" value="Multidrug efflux transporter AcrB pore domain"/>
    <property type="match status" value="1"/>
</dbReference>
<name>A0A3N1XT28_9GAMM</name>
<evidence type="ECO:0000256" key="1">
    <source>
        <dbReference type="SAM" id="Phobius"/>
    </source>
</evidence>
<reference evidence="2 3" key="1">
    <citation type="submission" date="2018-11" db="EMBL/GenBank/DDBJ databases">
        <title>Genomic Encyclopedia of Type Strains, Phase IV (KMG-IV): sequencing the most valuable type-strain genomes for metagenomic binning, comparative biology and taxonomic classification.</title>
        <authorList>
            <person name="Goeker M."/>
        </authorList>
    </citation>
    <scope>NUCLEOTIDE SEQUENCE [LARGE SCALE GENOMIC DNA]</scope>
    <source>
        <strain evidence="2 3">DSM 100275</strain>
    </source>
</reference>
<dbReference type="GO" id="GO:0042910">
    <property type="term" value="F:xenobiotic transmembrane transporter activity"/>
    <property type="evidence" value="ECO:0007669"/>
    <property type="project" value="TreeGrafter"/>
</dbReference>
<keyword evidence="3" id="KW-1185">Reference proteome</keyword>
<dbReference type="RefSeq" id="WP_123402199.1">
    <property type="nucleotide sequence ID" value="NZ_RJVI01000003.1"/>
</dbReference>
<gene>
    <name evidence="2" type="ORF">EDC57_2492</name>
</gene>
<comment type="caution">
    <text evidence="2">The sequence shown here is derived from an EMBL/GenBank/DDBJ whole genome shotgun (WGS) entry which is preliminary data.</text>
</comment>
<evidence type="ECO:0000313" key="3">
    <source>
        <dbReference type="Proteomes" id="UP000276634"/>
    </source>
</evidence>
<evidence type="ECO:0000313" key="2">
    <source>
        <dbReference type="EMBL" id="ROR29814.1"/>
    </source>
</evidence>
<feature type="transmembrane region" description="Helical" evidence="1">
    <location>
        <begin position="460"/>
        <end position="481"/>
    </location>
</feature>
<feature type="transmembrane region" description="Helical" evidence="1">
    <location>
        <begin position="382"/>
        <end position="404"/>
    </location>
</feature>
<dbReference type="InterPro" id="IPR027463">
    <property type="entry name" value="AcrB_DN_DC_subdom"/>
</dbReference>
<feature type="transmembrane region" description="Helical" evidence="1">
    <location>
        <begin position="358"/>
        <end position="375"/>
    </location>
</feature>